<protein>
    <submittedName>
        <fullName evidence="2">Uncharacterized protein</fullName>
    </submittedName>
</protein>
<evidence type="ECO:0000313" key="3">
    <source>
        <dbReference type="Proteomes" id="UP000077266"/>
    </source>
</evidence>
<feature type="transmembrane region" description="Helical" evidence="1">
    <location>
        <begin position="188"/>
        <end position="210"/>
    </location>
</feature>
<feature type="transmembrane region" description="Helical" evidence="1">
    <location>
        <begin position="67"/>
        <end position="90"/>
    </location>
</feature>
<dbReference type="Proteomes" id="UP000077266">
    <property type="component" value="Unassembled WGS sequence"/>
</dbReference>
<keyword evidence="3" id="KW-1185">Reference proteome</keyword>
<keyword evidence="1" id="KW-0472">Membrane</keyword>
<keyword evidence="1" id="KW-0812">Transmembrane</keyword>
<evidence type="ECO:0000256" key="1">
    <source>
        <dbReference type="SAM" id="Phobius"/>
    </source>
</evidence>
<accession>A0A165D3S9</accession>
<feature type="transmembrane region" description="Helical" evidence="1">
    <location>
        <begin position="28"/>
        <end position="47"/>
    </location>
</feature>
<dbReference type="AlphaFoldDB" id="A0A165D3S9"/>
<dbReference type="OrthoDB" id="3225366at2759"/>
<feature type="transmembrane region" description="Helical" evidence="1">
    <location>
        <begin position="156"/>
        <end position="182"/>
    </location>
</feature>
<evidence type="ECO:0000313" key="2">
    <source>
        <dbReference type="EMBL" id="KZV83717.1"/>
    </source>
</evidence>
<proteinExistence type="predicted"/>
<organism evidence="2 3">
    <name type="scientific">Exidia glandulosa HHB12029</name>
    <dbReference type="NCBI Taxonomy" id="1314781"/>
    <lineage>
        <taxon>Eukaryota</taxon>
        <taxon>Fungi</taxon>
        <taxon>Dikarya</taxon>
        <taxon>Basidiomycota</taxon>
        <taxon>Agaricomycotina</taxon>
        <taxon>Agaricomycetes</taxon>
        <taxon>Auriculariales</taxon>
        <taxon>Exidiaceae</taxon>
        <taxon>Exidia</taxon>
    </lineage>
</organism>
<gene>
    <name evidence="2" type="ORF">EXIGLDRAFT_777263</name>
</gene>
<reference evidence="2 3" key="1">
    <citation type="journal article" date="2016" name="Mol. Biol. Evol.">
        <title>Comparative Genomics of Early-Diverging Mushroom-Forming Fungi Provides Insights into the Origins of Lignocellulose Decay Capabilities.</title>
        <authorList>
            <person name="Nagy L.G."/>
            <person name="Riley R."/>
            <person name="Tritt A."/>
            <person name="Adam C."/>
            <person name="Daum C."/>
            <person name="Floudas D."/>
            <person name="Sun H."/>
            <person name="Yadav J.S."/>
            <person name="Pangilinan J."/>
            <person name="Larsson K.H."/>
            <person name="Matsuura K."/>
            <person name="Barry K."/>
            <person name="Labutti K."/>
            <person name="Kuo R."/>
            <person name="Ohm R.A."/>
            <person name="Bhattacharya S.S."/>
            <person name="Shirouzu T."/>
            <person name="Yoshinaga Y."/>
            <person name="Martin F.M."/>
            <person name="Grigoriev I.V."/>
            <person name="Hibbett D.S."/>
        </authorList>
    </citation>
    <scope>NUCLEOTIDE SEQUENCE [LARGE SCALE GENOMIC DNA]</scope>
    <source>
        <strain evidence="2 3">HHB12029</strain>
    </source>
</reference>
<name>A0A165D3S9_EXIGL</name>
<sequence length="243" mass="26697">MDRDSDTADLKPFAYDLPTAPRIAVENWLARLQAITIVTALFAGVQSQLLGGLPDDLGRASDTALRFFAYAGLFLNIGGTLSSVLLLIAVTSMPVTARHLYVSCPHSYPRQMFPRRRQGDGDYPEWENNDAQRMLLNSEGDAQLLRAFGIARGWDIILFHCLLSFVGGAVFTFVQIAFTAWIAERTVIAALVLPFAIFGVAPPLYVLFFLMGPHQCLDCAAERRRNGSAQGDYSRTTTGLGFS</sequence>
<dbReference type="InParanoid" id="A0A165D3S9"/>
<keyword evidence="1" id="KW-1133">Transmembrane helix</keyword>
<dbReference type="EMBL" id="KV426257">
    <property type="protein sequence ID" value="KZV83717.1"/>
    <property type="molecule type" value="Genomic_DNA"/>
</dbReference>